<evidence type="ECO:0000256" key="1">
    <source>
        <dbReference type="ARBA" id="ARBA00022553"/>
    </source>
</evidence>
<dbReference type="PROSITE" id="PS50110">
    <property type="entry name" value="RESPONSE_REGULATORY"/>
    <property type="match status" value="1"/>
</dbReference>
<gene>
    <name evidence="8" type="ORF">FHS37_005963</name>
</gene>
<sequence>MASGARMIRVMVVDDEALIRTGFRHILEAADDIEVVAAVPGGQAVRTAQERRPAVVLLDIRMPDVDGLSVLADLRGLPDPPVVAMLTTFGMDEYVAAALHSGAAGFLLKDTDPEHLPSLVRTLADGGTVLSSEVTRTVVDGYLNAGPQQDAVRSLDRLTDRERAVLAAAAEGLTNAEIAARMHLSTGTVKDHVSAILAKLEVGSRIQAALLAERAGFLRPPRDQEEP</sequence>
<feature type="modified residue" description="4-aspartylphosphate" evidence="5">
    <location>
        <position position="59"/>
    </location>
</feature>
<dbReference type="Pfam" id="PF00072">
    <property type="entry name" value="Response_reg"/>
    <property type="match status" value="1"/>
</dbReference>
<dbReference type="PANTHER" id="PTHR43214:SF24">
    <property type="entry name" value="TRANSCRIPTIONAL REGULATORY PROTEIN NARL-RELATED"/>
    <property type="match status" value="1"/>
</dbReference>
<feature type="domain" description="HTH luxR-type" evidence="6">
    <location>
        <begin position="151"/>
        <end position="216"/>
    </location>
</feature>
<evidence type="ECO:0000256" key="4">
    <source>
        <dbReference type="ARBA" id="ARBA00023163"/>
    </source>
</evidence>
<dbReference type="Pfam" id="PF00196">
    <property type="entry name" value="GerE"/>
    <property type="match status" value="1"/>
</dbReference>
<evidence type="ECO:0000256" key="2">
    <source>
        <dbReference type="ARBA" id="ARBA00023015"/>
    </source>
</evidence>
<dbReference type="SUPFAM" id="SSF52172">
    <property type="entry name" value="CheY-like"/>
    <property type="match status" value="1"/>
</dbReference>
<evidence type="ECO:0000256" key="5">
    <source>
        <dbReference type="PROSITE-ProRule" id="PRU00169"/>
    </source>
</evidence>
<dbReference type="InterPro" id="IPR000792">
    <property type="entry name" value="Tscrpt_reg_LuxR_C"/>
</dbReference>
<dbReference type="GO" id="GO:0000160">
    <property type="term" value="P:phosphorelay signal transduction system"/>
    <property type="evidence" value="ECO:0007669"/>
    <property type="project" value="InterPro"/>
</dbReference>
<dbReference type="SUPFAM" id="SSF46894">
    <property type="entry name" value="C-terminal effector domain of the bipartite response regulators"/>
    <property type="match status" value="1"/>
</dbReference>
<dbReference type="PANTHER" id="PTHR43214">
    <property type="entry name" value="TWO-COMPONENT RESPONSE REGULATOR"/>
    <property type="match status" value="1"/>
</dbReference>
<dbReference type="SMART" id="SM00421">
    <property type="entry name" value="HTH_LUXR"/>
    <property type="match status" value="1"/>
</dbReference>
<dbReference type="InterPro" id="IPR039420">
    <property type="entry name" value="WalR-like"/>
</dbReference>
<protein>
    <submittedName>
        <fullName evidence="8">DNA-binding NarL/FixJ family response regulator</fullName>
    </submittedName>
</protein>
<dbReference type="SMART" id="SM00448">
    <property type="entry name" value="REC"/>
    <property type="match status" value="1"/>
</dbReference>
<keyword evidence="3 8" id="KW-0238">DNA-binding</keyword>
<organism evidence="8 9">
    <name type="scientific">Streptomyces griseomycini</name>
    <dbReference type="NCBI Taxonomy" id="66895"/>
    <lineage>
        <taxon>Bacteria</taxon>
        <taxon>Bacillati</taxon>
        <taxon>Actinomycetota</taxon>
        <taxon>Actinomycetes</taxon>
        <taxon>Kitasatosporales</taxon>
        <taxon>Streptomycetaceae</taxon>
        <taxon>Streptomyces</taxon>
    </lineage>
</organism>
<dbReference type="PROSITE" id="PS50043">
    <property type="entry name" value="HTH_LUXR_2"/>
    <property type="match status" value="1"/>
</dbReference>
<accession>A0A7W7PV83</accession>
<dbReference type="GO" id="GO:0003677">
    <property type="term" value="F:DNA binding"/>
    <property type="evidence" value="ECO:0007669"/>
    <property type="project" value="UniProtKB-KW"/>
</dbReference>
<keyword evidence="1 5" id="KW-0597">Phosphoprotein</keyword>
<proteinExistence type="predicted"/>
<keyword evidence="4" id="KW-0804">Transcription</keyword>
<keyword evidence="2" id="KW-0805">Transcription regulation</keyword>
<dbReference type="CDD" id="cd17535">
    <property type="entry name" value="REC_NarL-like"/>
    <property type="match status" value="1"/>
</dbReference>
<reference evidence="8 9" key="1">
    <citation type="submission" date="2020-08" db="EMBL/GenBank/DDBJ databases">
        <title>Genomic Encyclopedia of Type Strains, Phase III (KMG-III): the genomes of soil and plant-associated and newly described type strains.</title>
        <authorList>
            <person name="Whitman W."/>
        </authorList>
    </citation>
    <scope>NUCLEOTIDE SEQUENCE [LARGE SCALE GENOMIC DNA]</scope>
    <source>
        <strain evidence="8 9">CECT 3273</strain>
    </source>
</reference>
<dbReference type="EMBL" id="JACHJI010000013">
    <property type="protein sequence ID" value="MBB4901871.1"/>
    <property type="molecule type" value="Genomic_DNA"/>
</dbReference>
<dbReference type="PROSITE" id="PS00622">
    <property type="entry name" value="HTH_LUXR_1"/>
    <property type="match status" value="1"/>
</dbReference>
<dbReference type="InterPro" id="IPR016032">
    <property type="entry name" value="Sig_transdc_resp-reg_C-effctor"/>
</dbReference>
<dbReference type="InterPro" id="IPR011006">
    <property type="entry name" value="CheY-like_superfamily"/>
</dbReference>
<dbReference type="Gene3D" id="3.40.50.2300">
    <property type="match status" value="1"/>
</dbReference>
<evidence type="ECO:0000256" key="3">
    <source>
        <dbReference type="ARBA" id="ARBA00023125"/>
    </source>
</evidence>
<dbReference type="InterPro" id="IPR058245">
    <property type="entry name" value="NreC/VraR/RcsB-like_REC"/>
</dbReference>
<keyword evidence="9" id="KW-1185">Reference proteome</keyword>
<dbReference type="AlphaFoldDB" id="A0A7W7PV83"/>
<comment type="caution">
    <text evidence="8">The sequence shown here is derived from an EMBL/GenBank/DDBJ whole genome shotgun (WGS) entry which is preliminary data.</text>
</comment>
<dbReference type="Proteomes" id="UP000579523">
    <property type="component" value="Unassembled WGS sequence"/>
</dbReference>
<feature type="domain" description="Response regulatory" evidence="7">
    <location>
        <begin position="9"/>
        <end position="124"/>
    </location>
</feature>
<evidence type="ECO:0000313" key="8">
    <source>
        <dbReference type="EMBL" id="MBB4901871.1"/>
    </source>
</evidence>
<dbReference type="PRINTS" id="PR00038">
    <property type="entry name" value="HTHLUXR"/>
</dbReference>
<dbReference type="InterPro" id="IPR001789">
    <property type="entry name" value="Sig_transdc_resp-reg_receiver"/>
</dbReference>
<evidence type="ECO:0000259" key="7">
    <source>
        <dbReference type="PROSITE" id="PS50110"/>
    </source>
</evidence>
<evidence type="ECO:0000313" key="9">
    <source>
        <dbReference type="Proteomes" id="UP000579523"/>
    </source>
</evidence>
<name>A0A7W7PV83_9ACTN</name>
<evidence type="ECO:0000259" key="6">
    <source>
        <dbReference type="PROSITE" id="PS50043"/>
    </source>
</evidence>
<dbReference type="GO" id="GO:0006355">
    <property type="term" value="P:regulation of DNA-templated transcription"/>
    <property type="evidence" value="ECO:0007669"/>
    <property type="project" value="InterPro"/>
</dbReference>
<dbReference type="CDD" id="cd06170">
    <property type="entry name" value="LuxR_C_like"/>
    <property type="match status" value="1"/>
</dbReference>